<gene>
    <name evidence="5" type="ORF">BS47DRAFT_1358009</name>
</gene>
<dbReference type="GO" id="GO:0016020">
    <property type="term" value="C:membrane"/>
    <property type="evidence" value="ECO:0007669"/>
    <property type="project" value="UniProtKB-SubCell"/>
</dbReference>
<feature type="transmembrane region" description="Helical" evidence="4">
    <location>
        <begin position="228"/>
        <end position="248"/>
    </location>
</feature>
<comment type="caution">
    <text evidence="5">The sequence shown here is derived from an EMBL/GenBank/DDBJ whole genome shotgun (WGS) entry which is preliminary data.</text>
</comment>
<evidence type="ECO:0000313" key="6">
    <source>
        <dbReference type="Proteomes" id="UP000886523"/>
    </source>
</evidence>
<evidence type="ECO:0000256" key="4">
    <source>
        <dbReference type="SAM" id="Phobius"/>
    </source>
</evidence>
<evidence type="ECO:0000256" key="2">
    <source>
        <dbReference type="ARBA" id="ARBA00006727"/>
    </source>
</evidence>
<dbReference type="Pfam" id="PF07690">
    <property type="entry name" value="MFS_1"/>
    <property type="match status" value="1"/>
</dbReference>
<reference evidence="5" key="1">
    <citation type="journal article" date="2020" name="Nat. Commun.">
        <title>Large-scale genome sequencing of mycorrhizal fungi provides insights into the early evolution of symbiotic traits.</title>
        <authorList>
            <person name="Miyauchi S."/>
            <person name="Kiss E."/>
            <person name="Kuo A."/>
            <person name="Drula E."/>
            <person name="Kohler A."/>
            <person name="Sanchez-Garcia M."/>
            <person name="Morin E."/>
            <person name="Andreopoulos B."/>
            <person name="Barry K.W."/>
            <person name="Bonito G."/>
            <person name="Buee M."/>
            <person name="Carver A."/>
            <person name="Chen C."/>
            <person name="Cichocki N."/>
            <person name="Clum A."/>
            <person name="Culley D."/>
            <person name="Crous P.W."/>
            <person name="Fauchery L."/>
            <person name="Girlanda M."/>
            <person name="Hayes R.D."/>
            <person name="Keri Z."/>
            <person name="LaButti K."/>
            <person name="Lipzen A."/>
            <person name="Lombard V."/>
            <person name="Magnuson J."/>
            <person name="Maillard F."/>
            <person name="Murat C."/>
            <person name="Nolan M."/>
            <person name="Ohm R.A."/>
            <person name="Pangilinan J."/>
            <person name="Pereira M.F."/>
            <person name="Perotto S."/>
            <person name="Peter M."/>
            <person name="Pfister S."/>
            <person name="Riley R."/>
            <person name="Sitrit Y."/>
            <person name="Stielow J.B."/>
            <person name="Szollosi G."/>
            <person name="Zifcakova L."/>
            <person name="Stursova M."/>
            <person name="Spatafora J.W."/>
            <person name="Tedersoo L."/>
            <person name="Vaario L.M."/>
            <person name="Yamada A."/>
            <person name="Yan M."/>
            <person name="Wang P."/>
            <person name="Xu J."/>
            <person name="Bruns T."/>
            <person name="Baldrian P."/>
            <person name="Vilgalys R."/>
            <person name="Dunand C."/>
            <person name="Henrissat B."/>
            <person name="Grigoriev I.V."/>
            <person name="Hibbett D."/>
            <person name="Nagy L.G."/>
            <person name="Martin F.M."/>
        </authorList>
    </citation>
    <scope>NUCLEOTIDE SEQUENCE</scope>
    <source>
        <strain evidence="5">UP504</strain>
    </source>
</reference>
<feature type="transmembrane region" description="Helical" evidence="4">
    <location>
        <begin position="139"/>
        <end position="156"/>
    </location>
</feature>
<dbReference type="Gene3D" id="1.20.1250.20">
    <property type="entry name" value="MFS general substrate transporter like domains"/>
    <property type="match status" value="1"/>
</dbReference>
<proteinExistence type="inferred from homology"/>
<keyword evidence="4" id="KW-0812">Transmembrane</keyword>
<feature type="region of interest" description="Disordered" evidence="3">
    <location>
        <begin position="1"/>
        <end position="53"/>
    </location>
</feature>
<dbReference type="Proteomes" id="UP000886523">
    <property type="component" value="Unassembled WGS sequence"/>
</dbReference>
<evidence type="ECO:0008006" key="7">
    <source>
        <dbReference type="Google" id="ProtNLM"/>
    </source>
</evidence>
<keyword evidence="4" id="KW-1133">Transmembrane helix</keyword>
<keyword evidence="4" id="KW-0472">Membrane</keyword>
<feature type="transmembrane region" description="Helical" evidence="4">
    <location>
        <begin position="272"/>
        <end position="294"/>
    </location>
</feature>
<dbReference type="EMBL" id="MU128916">
    <property type="protein sequence ID" value="KAF9519672.1"/>
    <property type="molecule type" value="Genomic_DNA"/>
</dbReference>
<feature type="transmembrane region" description="Helical" evidence="4">
    <location>
        <begin position="109"/>
        <end position="127"/>
    </location>
</feature>
<feature type="transmembrane region" description="Helical" evidence="4">
    <location>
        <begin position="358"/>
        <end position="377"/>
    </location>
</feature>
<feature type="transmembrane region" description="Helical" evidence="4">
    <location>
        <begin position="389"/>
        <end position="412"/>
    </location>
</feature>
<dbReference type="InterPro" id="IPR011701">
    <property type="entry name" value="MFS"/>
</dbReference>
<feature type="transmembrane region" description="Helical" evidence="4">
    <location>
        <begin position="196"/>
        <end position="216"/>
    </location>
</feature>
<name>A0A9P6B9D2_9AGAM</name>
<feature type="transmembrane region" description="Helical" evidence="4">
    <location>
        <begin position="162"/>
        <end position="184"/>
    </location>
</feature>
<protein>
    <recommendedName>
        <fullName evidence="7">Monocarboxylate transporter</fullName>
    </recommendedName>
</protein>
<dbReference type="InterPro" id="IPR050327">
    <property type="entry name" value="Proton-linked_MCT"/>
</dbReference>
<dbReference type="OrthoDB" id="6509908at2759"/>
<dbReference type="AlphaFoldDB" id="A0A9P6B9D2"/>
<evidence type="ECO:0000256" key="1">
    <source>
        <dbReference type="ARBA" id="ARBA00004141"/>
    </source>
</evidence>
<feature type="transmembrane region" description="Helical" evidence="4">
    <location>
        <begin position="332"/>
        <end position="352"/>
    </location>
</feature>
<sequence length="425" mass="45455">MTAPDLDDEKLPSAVDQAPSPIDGDITLEAGPYLQGEDQSQKDGEFSPARIEAPPLSPDEIYFPEGGLRAWSVLFGSHSPLPLVGSASILYVFQEYYQRTLLKDQSHSTIAWIGSVQYCLVFFPGLVSGRLFDIGYLRGPLFLASVFFIFCVFMIAQCTEYWQLMIVHGISLGIASGFLWGPAMPVVSHYFYKRRGLAYGIATIGSSAGGTVLPIAVRRLLPVVGFRWTMRIMAFLFVATLGIANITLRRRLPPKNAKGGLFNFPAFKNMPYTLYTASACIGFLGIYTVLIYIDSAAVAAGIDPDISFYLVAIANASSTLGRLGPGLLANRLGAVNILVFFASIAGIMTFAWPFAKTLASLLAIAILYGLCSIGALCGPPISGVIHDSAGGYAAVGYYAGSMIILGCALMLASKVVATGRIGGLF</sequence>
<organism evidence="5 6">
    <name type="scientific">Hydnum rufescens UP504</name>
    <dbReference type="NCBI Taxonomy" id="1448309"/>
    <lineage>
        <taxon>Eukaryota</taxon>
        <taxon>Fungi</taxon>
        <taxon>Dikarya</taxon>
        <taxon>Basidiomycota</taxon>
        <taxon>Agaricomycotina</taxon>
        <taxon>Agaricomycetes</taxon>
        <taxon>Cantharellales</taxon>
        <taxon>Hydnaceae</taxon>
        <taxon>Hydnum</taxon>
    </lineage>
</organism>
<dbReference type="GO" id="GO:0022857">
    <property type="term" value="F:transmembrane transporter activity"/>
    <property type="evidence" value="ECO:0007669"/>
    <property type="project" value="InterPro"/>
</dbReference>
<accession>A0A9P6B9D2</accession>
<dbReference type="SUPFAM" id="SSF103473">
    <property type="entry name" value="MFS general substrate transporter"/>
    <property type="match status" value="1"/>
</dbReference>
<dbReference type="PANTHER" id="PTHR11360:SF234">
    <property type="entry name" value="MFS-TYPE TRANSPORTER DBAD-RELATED"/>
    <property type="match status" value="1"/>
</dbReference>
<comment type="subcellular location">
    <subcellularLocation>
        <location evidence="1">Membrane</location>
        <topology evidence="1">Multi-pass membrane protein</topology>
    </subcellularLocation>
</comment>
<evidence type="ECO:0000256" key="3">
    <source>
        <dbReference type="SAM" id="MobiDB-lite"/>
    </source>
</evidence>
<dbReference type="InterPro" id="IPR036259">
    <property type="entry name" value="MFS_trans_sf"/>
</dbReference>
<dbReference type="PANTHER" id="PTHR11360">
    <property type="entry name" value="MONOCARBOXYLATE TRANSPORTER"/>
    <property type="match status" value="1"/>
</dbReference>
<evidence type="ECO:0000313" key="5">
    <source>
        <dbReference type="EMBL" id="KAF9519672.1"/>
    </source>
</evidence>
<keyword evidence="6" id="KW-1185">Reference proteome</keyword>
<comment type="similarity">
    <text evidence="2">Belongs to the major facilitator superfamily. Monocarboxylate porter (TC 2.A.1.13) family.</text>
</comment>